<comment type="caution">
    <text evidence="1">The sequence shown here is derived from an EMBL/GenBank/DDBJ whole genome shotgun (WGS) entry which is preliminary data.</text>
</comment>
<dbReference type="Proteomes" id="UP000094008">
    <property type="component" value="Unassembled WGS sequence"/>
</dbReference>
<evidence type="ECO:0000313" key="2">
    <source>
        <dbReference type="Proteomes" id="UP000094008"/>
    </source>
</evidence>
<name>A0A1A0VJB9_MYCPR</name>
<gene>
    <name evidence="1" type="ORF">A5779_07530</name>
</gene>
<proteinExistence type="predicted"/>
<protein>
    <submittedName>
        <fullName evidence="1">Uncharacterized protein</fullName>
    </submittedName>
</protein>
<evidence type="ECO:0000313" key="1">
    <source>
        <dbReference type="EMBL" id="OBB83342.1"/>
    </source>
</evidence>
<dbReference type="RefSeq" id="WP_064886744.1">
    <property type="nucleotide sequence ID" value="NZ_LZSY01000170.1"/>
</dbReference>
<reference evidence="2" key="1">
    <citation type="submission" date="2016-06" db="EMBL/GenBank/DDBJ databases">
        <authorList>
            <person name="Sutton G."/>
            <person name="Brinkac L."/>
            <person name="Sanka R."/>
            <person name="Adams M."/>
            <person name="Lau E."/>
            <person name="Mehaffy C."/>
            <person name="Tameris M."/>
            <person name="Hatherill M."/>
            <person name="Hanekom W."/>
            <person name="Mahomed H."/>
            <person name="Mcshane H."/>
        </authorList>
    </citation>
    <scope>NUCLEOTIDE SEQUENCE [LARGE SCALE GENOMIC DNA]</scope>
    <source>
        <strain evidence="2">852002-10433_SCH5171157</strain>
    </source>
</reference>
<dbReference type="AlphaFoldDB" id="A0A1A0VJB9"/>
<accession>A0A1A0VJB9</accession>
<organism evidence="1 2">
    <name type="scientific">Mycolicibacterium peregrinum</name>
    <name type="common">Mycobacterium peregrinum</name>
    <dbReference type="NCBI Taxonomy" id="43304"/>
    <lineage>
        <taxon>Bacteria</taxon>
        <taxon>Bacillati</taxon>
        <taxon>Actinomycetota</taxon>
        <taxon>Actinomycetes</taxon>
        <taxon>Mycobacteriales</taxon>
        <taxon>Mycobacteriaceae</taxon>
        <taxon>Mycolicibacterium</taxon>
    </lineage>
</organism>
<sequence length="159" mass="17633">MARNHRTRPSREASEHRETFSDWVGTIGLQQDIRLGPRLESDLGLDRGDWFIVAINVDLSCVKGTPDRITIDAVDLSAFHDHAGSGSFFDILALADAHGALPVTRIELSNEKARNILRYMTKGWIQLHMSGLDASIKVVAHRTQPGTDAESCALQHIQH</sequence>
<dbReference type="EMBL" id="LZSY01000170">
    <property type="protein sequence ID" value="OBB83342.1"/>
    <property type="molecule type" value="Genomic_DNA"/>
</dbReference>